<dbReference type="GO" id="GO:0045089">
    <property type="term" value="P:positive regulation of innate immune response"/>
    <property type="evidence" value="ECO:0007669"/>
    <property type="project" value="TreeGrafter"/>
</dbReference>
<accession>A0A0L8HBH0</accession>
<dbReference type="STRING" id="37653.A0A0L8HBH0"/>
<dbReference type="SMART" id="SM00005">
    <property type="entry name" value="DEATH"/>
    <property type="match status" value="1"/>
</dbReference>
<dbReference type="GO" id="GO:0089720">
    <property type="term" value="F:caspase binding"/>
    <property type="evidence" value="ECO:0007669"/>
    <property type="project" value="TreeGrafter"/>
</dbReference>
<sequence>MADVYNEMLEKLSSNISDNNLQAMKNHCKGTIPQSKLEDIKNGYSFFEVLEEEDKLGPFRLDFLKNTFHACKLQTFAEFVDYFEKNRKLSDKIFNSSILDDAISYVVKHIGSRDWRFLVRDLGVSETDISYIADENPRNVREQIYQCFLLWKSTQGSNATIHRLTQILNKMHRNDILEGLKKLNGQH</sequence>
<dbReference type="Gene3D" id="1.10.533.10">
    <property type="entry name" value="Death Domain, Fas"/>
    <property type="match status" value="2"/>
</dbReference>
<dbReference type="PANTHER" id="PTHR15077:SF10">
    <property type="entry name" value="FAS-ASSOCIATED DEATH DOMAIN PROTEIN"/>
    <property type="match status" value="1"/>
</dbReference>
<dbReference type="PANTHER" id="PTHR15077">
    <property type="entry name" value="FAS-ASSOCIATING DEATH DOMAIN-CONTAINING PROTEIN FADD"/>
    <property type="match status" value="1"/>
</dbReference>
<dbReference type="KEGG" id="obi:106871748"/>
<name>A0A0L8HBH0_OCTBM</name>
<evidence type="ECO:0000259" key="2">
    <source>
        <dbReference type="PROSITE" id="PS50168"/>
    </source>
</evidence>
<evidence type="ECO:0000259" key="1">
    <source>
        <dbReference type="PROSITE" id="PS50017"/>
    </source>
</evidence>
<reference evidence="3" key="1">
    <citation type="submission" date="2015-07" db="EMBL/GenBank/DDBJ databases">
        <title>MeaNS - Measles Nucleotide Surveillance Program.</title>
        <authorList>
            <person name="Tran T."/>
            <person name="Druce J."/>
        </authorList>
    </citation>
    <scope>NUCLEOTIDE SEQUENCE</scope>
    <source>
        <strain evidence="3">UCB-OBI-ISO-001</strain>
        <tissue evidence="3">Gonad</tissue>
    </source>
</reference>
<dbReference type="SUPFAM" id="SSF47986">
    <property type="entry name" value="DEATH domain"/>
    <property type="match status" value="2"/>
</dbReference>
<dbReference type="PROSITE" id="PS50017">
    <property type="entry name" value="DEATH_DOMAIN"/>
    <property type="match status" value="1"/>
</dbReference>
<dbReference type="CDD" id="cd01670">
    <property type="entry name" value="Death"/>
    <property type="match status" value="1"/>
</dbReference>
<evidence type="ECO:0000313" key="3">
    <source>
        <dbReference type="EMBL" id="KOF86429.1"/>
    </source>
</evidence>
<dbReference type="GO" id="GO:0097191">
    <property type="term" value="P:extrinsic apoptotic signaling pathway"/>
    <property type="evidence" value="ECO:0007669"/>
    <property type="project" value="TreeGrafter"/>
</dbReference>
<feature type="domain" description="DED" evidence="2">
    <location>
        <begin position="4"/>
        <end position="69"/>
    </location>
</feature>
<dbReference type="GO" id="GO:0042981">
    <property type="term" value="P:regulation of apoptotic process"/>
    <property type="evidence" value="ECO:0007669"/>
    <property type="project" value="InterPro"/>
</dbReference>
<dbReference type="PROSITE" id="PS50168">
    <property type="entry name" value="DED"/>
    <property type="match status" value="1"/>
</dbReference>
<dbReference type="OMA" id="QIYQCLV"/>
<dbReference type="AlphaFoldDB" id="A0A0L8HBH0"/>
<organism evidence="3">
    <name type="scientific">Octopus bimaculoides</name>
    <name type="common">California two-spotted octopus</name>
    <dbReference type="NCBI Taxonomy" id="37653"/>
    <lineage>
        <taxon>Eukaryota</taxon>
        <taxon>Metazoa</taxon>
        <taxon>Spiralia</taxon>
        <taxon>Lophotrochozoa</taxon>
        <taxon>Mollusca</taxon>
        <taxon>Cephalopoda</taxon>
        <taxon>Coleoidea</taxon>
        <taxon>Octopodiformes</taxon>
        <taxon>Octopoda</taxon>
        <taxon>Incirrata</taxon>
        <taxon>Octopodidae</taxon>
        <taxon>Octopus</taxon>
    </lineage>
</organism>
<protein>
    <recommendedName>
        <fullName evidence="4">Death domain-containing protein</fullName>
    </recommendedName>
</protein>
<dbReference type="InterPro" id="IPR011029">
    <property type="entry name" value="DEATH-like_dom_sf"/>
</dbReference>
<dbReference type="InterPro" id="IPR001875">
    <property type="entry name" value="DED_dom"/>
</dbReference>
<gene>
    <name evidence="3" type="ORF">OCBIM_22018636mg</name>
</gene>
<evidence type="ECO:0008006" key="4">
    <source>
        <dbReference type="Google" id="ProtNLM"/>
    </source>
</evidence>
<dbReference type="GO" id="GO:0031265">
    <property type="term" value="C:CD95 death-inducing signaling complex"/>
    <property type="evidence" value="ECO:0007669"/>
    <property type="project" value="TreeGrafter"/>
</dbReference>
<dbReference type="OrthoDB" id="100767at2759"/>
<dbReference type="CDD" id="cd00045">
    <property type="entry name" value="DED"/>
    <property type="match status" value="1"/>
</dbReference>
<proteinExistence type="predicted"/>
<dbReference type="InterPro" id="IPR000488">
    <property type="entry name" value="Death_dom"/>
</dbReference>
<dbReference type="GO" id="GO:0005123">
    <property type="term" value="F:death receptor binding"/>
    <property type="evidence" value="ECO:0007669"/>
    <property type="project" value="TreeGrafter"/>
</dbReference>
<dbReference type="InterPro" id="IPR016729">
    <property type="entry name" value="FADD"/>
</dbReference>
<dbReference type="Pfam" id="PF00531">
    <property type="entry name" value="Death"/>
    <property type="match status" value="1"/>
</dbReference>
<dbReference type="Pfam" id="PF01335">
    <property type="entry name" value="DED"/>
    <property type="match status" value="1"/>
</dbReference>
<feature type="domain" description="Death" evidence="1">
    <location>
        <begin position="114"/>
        <end position="184"/>
    </location>
</feature>
<dbReference type="EMBL" id="KQ418648">
    <property type="protein sequence ID" value="KOF86429.1"/>
    <property type="molecule type" value="Genomic_DNA"/>
</dbReference>